<keyword evidence="3" id="KW-1133">Transmembrane helix</keyword>
<feature type="coiled-coil region" evidence="1">
    <location>
        <begin position="490"/>
        <end position="524"/>
    </location>
</feature>
<protein>
    <recommendedName>
        <fullName evidence="6">DUF4175 domain-containing protein</fullName>
    </recommendedName>
</protein>
<dbReference type="STRING" id="1913577.LPB144_10450"/>
<evidence type="ECO:0008006" key="6">
    <source>
        <dbReference type="Google" id="ProtNLM"/>
    </source>
</evidence>
<evidence type="ECO:0000313" key="4">
    <source>
        <dbReference type="EMBL" id="APG60797.1"/>
    </source>
</evidence>
<reference evidence="4 5" key="1">
    <citation type="submission" date="2016-11" db="EMBL/GenBank/DDBJ databases">
        <title>Gramella sp. LPB0144 isolated from marine environment.</title>
        <authorList>
            <person name="Kim E."/>
            <person name="Yi H."/>
        </authorList>
    </citation>
    <scope>NUCLEOTIDE SEQUENCE [LARGE SCALE GENOMIC DNA]</scope>
    <source>
        <strain evidence="4 5">LPB0144</strain>
    </source>
</reference>
<evidence type="ECO:0000256" key="2">
    <source>
        <dbReference type="SAM" id="MobiDB-lite"/>
    </source>
</evidence>
<accession>A0A1L3J6N6</accession>
<evidence type="ECO:0000313" key="5">
    <source>
        <dbReference type="Proteomes" id="UP000182510"/>
    </source>
</evidence>
<dbReference type="AlphaFoldDB" id="A0A1L3J6N6"/>
<feature type="compositionally biased region" description="Basic and acidic residues" evidence="2">
    <location>
        <begin position="921"/>
        <end position="944"/>
    </location>
</feature>
<feature type="transmembrane region" description="Helical" evidence="3">
    <location>
        <begin position="152"/>
        <end position="170"/>
    </location>
</feature>
<feature type="transmembrane region" description="Helical" evidence="3">
    <location>
        <begin position="56"/>
        <end position="79"/>
    </location>
</feature>
<organism evidence="4 5">
    <name type="scientific">Christiangramia salexigens</name>
    <dbReference type="NCBI Taxonomy" id="1913577"/>
    <lineage>
        <taxon>Bacteria</taxon>
        <taxon>Pseudomonadati</taxon>
        <taxon>Bacteroidota</taxon>
        <taxon>Flavobacteriia</taxon>
        <taxon>Flavobacteriales</taxon>
        <taxon>Flavobacteriaceae</taxon>
        <taxon>Christiangramia</taxon>
    </lineage>
</organism>
<evidence type="ECO:0000256" key="1">
    <source>
        <dbReference type="SAM" id="Coils"/>
    </source>
</evidence>
<gene>
    <name evidence="4" type="ORF">LPB144_10450</name>
</gene>
<feature type="coiled-coil region" evidence="1">
    <location>
        <begin position="578"/>
        <end position="704"/>
    </location>
</feature>
<name>A0A1L3J6N6_9FLAO</name>
<dbReference type="EMBL" id="CP018153">
    <property type="protein sequence ID" value="APG60797.1"/>
    <property type="molecule type" value="Genomic_DNA"/>
</dbReference>
<dbReference type="OrthoDB" id="9812498at2"/>
<evidence type="ECO:0000256" key="3">
    <source>
        <dbReference type="SAM" id="Phobius"/>
    </source>
</evidence>
<dbReference type="Proteomes" id="UP000182510">
    <property type="component" value="Chromosome"/>
</dbReference>
<keyword evidence="5" id="KW-1185">Reference proteome</keyword>
<keyword evidence="3" id="KW-0472">Membrane</keyword>
<keyword evidence="3" id="KW-0812">Transmembrane</keyword>
<dbReference type="RefSeq" id="WP_072553485.1">
    <property type="nucleotide sequence ID" value="NZ_CP018153.1"/>
</dbReference>
<feature type="region of interest" description="Disordered" evidence="2">
    <location>
        <begin position="725"/>
        <end position="760"/>
    </location>
</feature>
<feature type="transmembrane region" description="Helical" evidence="3">
    <location>
        <begin position="26"/>
        <end position="50"/>
    </location>
</feature>
<proteinExistence type="predicted"/>
<feature type="region of interest" description="Disordered" evidence="2">
    <location>
        <begin position="921"/>
        <end position="945"/>
    </location>
</feature>
<dbReference type="KEGG" id="grl:LPB144_10450"/>
<keyword evidence="1" id="KW-0175">Coiled coil</keyword>
<sequence length="1080" mass="126756">MEYFELVKEKLNAFIRKYYISQIIKGSLIFFSIGLLYFLLSASLEYFLWLSTTGRTILFILFIIVEVFLLIRFIGIPFFRLTKLTRRINDYEAAEIIGKHFPEVNDRLVNLLQLKNSSKNSELLMASIEQKSKQLDSVPFTKAVNLKTNYKWARLLFLPGLIILLLFLAGKTEIISQGFGRMSDYRTVYLKPAPFNFILERDELSVREGEDYILKLNVEGEYFPESVQLKLKDELVFMRQISPGEFEYKFQNVTENVQFIIQANDVRSNIKTLKVIDVPRIQNYEIFLDYPAYTGQVDDSIMGTGNITVPEGTLVNWEFITRNLQYINFKIPDSTIQLPSRKNKISYSKKVFSGFPYSVSSSNEFIQNYETLEYFVKVIKDQYPQIEVIGKVDTLNTDIQHFRGELSDDYGLRRLELVYFQNEDKETIKSLNIPVSKETYDVFFYSFPGDLDLEPGESYSYYFRVFDNDAVNGSKASKTQTFSYRKKTSEEIDERKMEDQKESIDNLEERLKDFEKEDMELDDIWQLEKEKGELNYNEKKKLENFIKRQKKQNALMKNYSRKLEKSLPSDSKEKDIMEKELEKRLQNNGERLEQNEALLKELEEFADKIQKEDLGKKLDRLSKQNKSNQRNLEQLLELTKRYYIEEKKQKLANELEKLADKQDEISEDPINNSKDKQEEINKEFDEFQKEMDQLEQDNESLKKPQDIGREEIQEETIDKLQKEAVDKLQKQDKGAAQKKQKEAAKEMREMSDKMKKSSRQQEMEQLEADAETLRQILDNLIIFSFEQEALLEDFKKLRQENPAFAKKLKQQSNLRENFTHIDDSLFSLALRNPMINEEITGNLIDIDFDLEKSLERLSQNEIPQGTASQQYVITNTNDLANLLSKVLSSMQNMMAMPSAGEGEGEEFQLGDIIKKQKELMEKMQEGQEGKEGKPKEGGEGKTGEEMNGDLYEIYKEQQMLRMQMEELLKENGLKDPGNSTRDMEKIEEELLDKGMDPQTIERMQQLQYKLLQFQKANELQGMDDKRKSDANLLDYQNHINNQINSSKEYFNSTEILNRQILPLRQIYKEKVKEYFGKGND</sequence>